<name>A0ABW3M248_9PSEU</name>
<evidence type="ECO:0000256" key="3">
    <source>
        <dbReference type="ARBA" id="ARBA00022679"/>
    </source>
</evidence>
<comment type="cofactor">
    <cofactor evidence="1 5">
        <name>pyridoxal 5'-phosphate</name>
        <dbReference type="ChEBI" id="CHEBI:597326"/>
    </cofactor>
</comment>
<evidence type="ECO:0000256" key="5">
    <source>
        <dbReference type="RuleBase" id="RU362118"/>
    </source>
</evidence>
<dbReference type="InterPro" id="IPR015424">
    <property type="entry name" value="PyrdxlP-dep_Trfase"/>
</dbReference>
<dbReference type="InterPro" id="IPR000277">
    <property type="entry name" value="Cys/Met-Metab_PyrdxlP-dep_enz"/>
</dbReference>
<keyword evidence="4 5" id="KW-0663">Pyridoxal phosphate</keyword>
<proteinExistence type="inferred from homology"/>
<sequence>ASTTHAQLTEEQQRASGVTPGLVRLSVGLEGVDDLIADLDRGLHA</sequence>
<dbReference type="SUPFAM" id="SSF53383">
    <property type="entry name" value="PLP-dependent transferases"/>
    <property type="match status" value="1"/>
</dbReference>
<dbReference type="Gene3D" id="3.90.1150.10">
    <property type="entry name" value="Aspartate Aminotransferase, domain 1"/>
    <property type="match status" value="1"/>
</dbReference>
<dbReference type="InterPro" id="IPR006235">
    <property type="entry name" value="OAc-hSer/O-AcSer_sulfhydrylase"/>
</dbReference>
<dbReference type="PANTHER" id="PTHR43797">
    <property type="entry name" value="HOMOCYSTEINE/CYSTEINE SYNTHASE"/>
    <property type="match status" value="1"/>
</dbReference>
<evidence type="ECO:0000313" key="7">
    <source>
        <dbReference type="Proteomes" id="UP001597045"/>
    </source>
</evidence>
<keyword evidence="7" id="KW-1185">Reference proteome</keyword>
<evidence type="ECO:0000256" key="2">
    <source>
        <dbReference type="ARBA" id="ARBA00009077"/>
    </source>
</evidence>
<organism evidence="6 7">
    <name type="scientific">Kibdelosporangium lantanae</name>
    <dbReference type="NCBI Taxonomy" id="1497396"/>
    <lineage>
        <taxon>Bacteria</taxon>
        <taxon>Bacillati</taxon>
        <taxon>Actinomycetota</taxon>
        <taxon>Actinomycetes</taxon>
        <taxon>Pseudonocardiales</taxon>
        <taxon>Pseudonocardiaceae</taxon>
        <taxon>Kibdelosporangium</taxon>
    </lineage>
</organism>
<dbReference type="EMBL" id="JBHTIS010000103">
    <property type="protein sequence ID" value="MFD1044687.1"/>
    <property type="molecule type" value="Genomic_DNA"/>
</dbReference>
<dbReference type="PANTHER" id="PTHR43797:SF2">
    <property type="entry name" value="HOMOCYSTEINE_CYSTEINE SYNTHASE"/>
    <property type="match status" value="1"/>
</dbReference>
<gene>
    <name evidence="6" type="ORF">ACFQ1S_03315</name>
</gene>
<dbReference type="Pfam" id="PF01053">
    <property type="entry name" value="Cys_Met_Meta_PP"/>
    <property type="match status" value="1"/>
</dbReference>
<comment type="caution">
    <text evidence="6">The sequence shown here is derived from an EMBL/GenBank/DDBJ whole genome shotgun (WGS) entry which is preliminary data.</text>
</comment>
<reference evidence="7" key="1">
    <citation type="journal article" date="2019" name="Int. J. Syst. Evol. Microbiol.">
        <title>The Global Catalogue of Microorganisms (GCM) 10K type strain sequencing project: providing services to taxonomists for standard genome sequencing and annotation.</title>
        <authorList>
            <consortium name="The Broad Institute Genomics Platform"/>
            <consortium name="The Broad Institute Genome Sequencing Center for Infectious Disease"/>
            <person name="Wu L."/>
            <person name="Ma J."/>
        </authorList>
    </citation>
    <scope>NUCLEOTIDE SEQUENCE [LARGE SCALE GENOMIC DNA]</scope>
    <source>
        <strain evidence="7">JCM 31486</strain>
    </source>
</reference>
<dbReference type="InterPro" id="IPR015422">
    <property type="entry name" value="PyrdxlP-dep_Trfase_small"/>
</dbReference>
<evidence type="ECO:0000313" key="6">
    <source>
        <dbReference type="EMBL" id="MFD1044687.1"/>
    </source>
</evidence>
<feature type="non-terminal residue" evidence="6">
    <location>
        <position position="1"/>
    </location>
</feature>
<dbReference type="GO" id="GO:0016740">
    <property type="term" value="F:transferase activity"/>
    <property type="evidence" value="ECO:0007669"/>
    <property type="project" value="UniProtKB-KW"/>
</dbReference>
<evidence type="ECO:0000256" key="1">
    <source>
        <dbReference type="ARBA" id="ARBA00001933"/>
    </source>
</evidence>
<comment type="similarity">
    <text evidence="2 5">Belongs to the trans-sulfuration enzymes family.</text>
</comment>
<accession>A0ABW3M248</accession>
<protein>
    <submittedName>
        <fullName evidence="6">PLP-dependent transferase</fullName>
    </submittedName>
</protein>
<dbReference type="Proteomes" id="UP001597045">
    <property type="component" value="Unassembled WGS sequence"/>
</dbReference>
<evidence type="ECO:0000256" key="4">
    <source>
        <dbReference type="ARBA" id="ARBA00022898"/>
    </source>
</evidence>
<keyword evidence="3 6" id="KW-0808">Transferase</keyword>